<dbReference type="PANTHER" id="PTHR43176">
    <property type="entry name" value="3-HYDROXYISOBUTYRYL-COA HYDROLASE-RELATED"/>
    <property type="match status" value="1"/>
</dbReference>
<comment type="caution">
    <text evidence="4">The sequence shown here is derived from an EMBL/GenBank/DDBJ whole genome shotgun (WGS) entry which is preliminary data.</text>
</comment>
<gene>
    <name evidence="4" type="ORF">CR513_62292</name>
</gene>
<dbReference type="OrthoDB" id="16820at2759"/>
<dbReference type="EC" id="3.1.2.4" evidence="2"/>
<dbReference type="InterPro" id="IPR045004">
    <property type="entry name" value="ECH_dom"/>
</dbReference>
<dbReference type="GO" id="GO:0006574">
    <property type="term" value="P:L-valine catabolic process"/>
    <property type="evidence" value="ECO:0007669"/>
    <property type="project" value="UniProtKB-UniRule"/>
</dbReference>
<accession>A0A371E0U9</accession>
<protein>
    <recommendedName>
        <fullName evidence="2">3-hydroxyisobutyryl-CoA hydrolase</fullName>
        <shortName evidence="2">HIB-CoA hydrolase</shortName>
        <shortName evidence="2">HIBYL-CoA-H</shortName>
        <ecNumber evidence="2">3.1.2.4</ecNumber>
    </recommendedName>
    <alternativeName>
        <fullName evidence="2">3-hydroxyisobutyryl-coenzyme A hydrolase</fullName>
    </alternativeName>
</protein>
<dbReference type="PANTHER" id="PTHR43176:SF14">
    <property type="entry name" value="SMALL RIBOSOMAL SUBUNIT PROTEIN MS47"/>
    <property type="match status" value="1"/>
</dbReference>
<dbReference type="EMBL" id="QJKJ01017546">
    <property type="protein sequence ID" value="RDX58396.1"/>
    <property type="molecule type" value="Genomic_DNA"/>
</dbReference>
<reference evidence="4" key="1">
    <citation type="submission" date="2018-05" db="EMBL/GenBank/DDBJ databases">
        <title>Draft genome of Mucuna pruriens seed.</title>
        <authorList>
            <person name="Nnadi N.E."/>
            <person name="Vos R."/>
            <person name="Hasami M.H."/>
            <person name="Devisetty U.K."/>
            <person name="Aguiy J.C."/>
        </authorList>
    </citation>
    <scope>NUCLEOTIDE SEQUENCE [LARGE SCALE GENOMIC DNA]</scope>
    <source>
        <strain evidence="4">JCA_2017</strain>
    </source>
</reference>
<comment type="catalytic activity">
    <reaction evidence="2">
        <text>3-hydroxy-2-methylpropanoyl-CoA + H2O = 3-hydroxy-2-methylpropanoate + CoA + H(+)</text>
        <dbReference type="Rhea" id="RHEA:20888"/>
        <dbReference type="ChEBI" id="CHEBI:11805"/>
        <dbReference type="ChEBI" id="CHEBI:15377"/>
        <dbReference type="ChEBI" id="CHEBI:15378"/>
        <dbReference type="ChEBI" id="CHEBI:57287"/>
        <dbReference type="ChEBI" id="CHEBI:57340"/>
        <dbReference type="EC" id="3.1.2.4"/>
    </reaction>
</comment>
<feature type="domain" description="Enoyl-CoA hydratase/isomerase" evidence="3">
    <location>
        <begin position="52"/>
        <end position="197"/>
    </location>
</feature>
<dbReference type="CDD" id="cd06558">
    <property type="entry name" value="crotonase-like"/>
    <property type="match status" value="1"/>
</dbReference>
<dbReference type="Pfam" id="PF16113">
    <property type="entry name" value="ECH_2"/>
    <property type="match status" value="1"/>
</dbReference>
<sequence length="287" mass="31402">MQRFKALLPQSRFSLRTLCSHGRAFSAQPNYADRDDDDSQQQILVEGRAKSRAAILNRPSSLNSLNASMVARLKRLYDSWEENSDIGFVLMKGSGRAFCSGADVVRLYQSLNEGNTDEAEQFFKTLYSFVYLQGTYLKPHVAILDGITMGCGSGISLPGMFRVVTDKTIFSHPEAQIGFHPDAGASYILSRLPGYLAAAPAAPAAIAVEQSGVVVGSDRTCVAVQFNVAIVAAAIAAERSGRYSGKSRRSSHYCPHEGENVLPSPTTFFGDLIRRRTVVLLLRCYYI</sequence>
<keyword evidence="5" id="KW-1185">Reference proteome</keyword>
<comment type="function">
    <text evidence="2">Hydrolyzes 3-hydroxyisobutyryl-CoA (HIBYL-CoA), a saline catabolite. Has high activity toward isobutyryl-CoA. Could be an isobutyryl-CoA dehydrogenase that functions in valine catabolism.</text>
</comment>
<dbReference type="GO" id="GO:0003860">
    <property type="term" value="F:3-hydroxyisobutyryl-CoA hydrolase activity"/>
    <property type="evidence" value="ECO:0007669"/>
    <property type="project" value="UniProtKB-UniRule"/>
</dbReference>
<dbReference type="STRING" id="157652.A0A371E0U9"/>
<evidence type="ECO:0000313" key="4">
    <source>
        <dbReference type="EMBL" id="RDX58396.1"/>
    </source>
</evidence>
<organism evidence="4 5">
    <name type="scientific">Mucuna pruriens</name>
    <name type="common">Velvet bean</name>
    <name type="synonym">Dolichos pruriens</name>
    <dbReference type="NCBI Taxonomy" id="157652"/>
    <lineage>
        <taxon>Eukaryota</taxon>
        <taxon>Viridiplantae</taxon>
        <taxon>Streptophyta</taxon>
        <taxon>Embryophyta</taxon>
        <taxon>Tracheophyta</taxon>
        <taxon>Spermatophyta</taxon>
        <taxon>Magnoliopsida</taxon>
        <taxon>eudicotyledons</taxon>
        <taxon>Gunneridae</taxon>
        <taxon>Pentapetalae</taxon>
        <taxon>rosids</taxon>
        <taxon>fabids</taxon>
        <taxon>Fabales</taxon>
        <taxon>Fabaceae</taxon>
        <taxon>Papilionoideae</taxon>
        <taxon>50 kb inversion clade</taxon>
        <taxon>NPAAA clade</taxon>
        <taxon>indigoferoid/millettioid clade</taxon>
        <taxon>Phaseoleae</taxon>
        <taxon>Mucuna</taxon>
    </lineage>
</organism>
<dbReference type="Gene3D" id="3.90.226.10">
    <property type="entry name" value="2-enoyl-CoA Hydratase, Chain A, domain 1"/>
    <property type="match status" value="1"/>
</dbReference>
<dbReference type="InterPro" id="IPR029045">
    <property type="entry name" value="ClpP/crotonase-like_dom_sf"/>
</dbReference>
<dbReference type="SUPFAM" id="SSF52096">
    <property type="entry name" value="ClpP/crotonase"/>
    <property type="match status" value="1"/>
</dbReference>
<dbReference type="InterPro" id="IPR032259">
    <property type="entry name" value="HIBYL-CoA-H"/>
</dbReference>
<proteinExistence type="inferred from homology"/>
<dbReference type="AlphaFoldDB" id="A0A371E0U9"/>
<keyword evidence="1 2" id="KW-0378">Hydrolase</keyword>
<evidence type="ECO:0000259" key="3">
    <source>
        <dbReference type="Pfam" id="PF16113"/>
    </source>
</evidence>
<comment type="pathway">
    <text evidence="2">Amino-acid degradation; L-valine degradation.</text>
</comment>
<evidence type="ECO:0000256" key="1">
    <source>
        <dbReference type="ARBA" id="ARBA00022801"/>
    </source>
</evidence>
<comment type="similarity">
    <text evidence="2">Belongs to the enoyl-CoA hydratase/isomerase family.</text>
</comment>
<dbReference type="Proteomes" id="UP000257109">
    <property type="component" value="Unassembled WGS sequence"/>
</dbReference>
<name>A0A371E0U9_MUCPR</name>
<evidence type="ECO:0000256" key="2">
    <source>
        <dbReference type="RuleBase" id="RU369070"/>
    </source>
</evidence>
<evidence type="ECO:0000313" key="5">
    <source>
        <dbReference type="Proteomes" id="UP000257109"/>
    </source>
</evidence>